<comment type="caution">
    <text evidence="3">The sequence shown here is derived from an EMBL/GenBank/DDBJ whole genome shotgun (WGS) entry which is preliminary data.</text>
</comment>
<reference evidence="3 4" key="1">
    <citation type="journal article" date="2020" name="ISME J.">
        <title>Uncovering the hidden diversity of litter-decomposition mechanisms in mushroom-forming fungi.</title>
        <authorList>
            <person name="Floudas D."/>
            <person name="Bentzer J."/>
            <person name="Ahren D."/>
            <person name="Johansson T."/>
            <person name="Persson P."/>
            <person name="Tunlid A."/>
        </authorList>
    </citation>
    <scope>NUCLEOTIDE SEQUENCE [LARGE SCALE GENOMIC DNA]</scope>
    <source>
        <strain evidence="3 4">CBS 146.42</strain>
    </source>
</reference>
<dbReference type="InterPro" id="IPR036691">
    <property type="entry name" value="Endo/exonu/phosph_ase_sf"/>
</dbReference>
<evidence type="ECO:0000259" key="2">
    <source>
        <dbReference type="Pfam" id="PF03372"/>
    </source>
</evidence>
<protein>
    <recommendedName>
        <fullName evidence="2">Endonuclease/exonuclease/phosphatase domain-containing protein</fullName>
    </recommendedName>
</protein>
<dbReference type="SUPFAM" id="SSF56219">
    <property type="entry name" value="DNase I-like"/>
    <property type="match status" value="1"/>
</dbReference>
<dbReference type="Pfam" id="PF03372">
    <property type="entry name" value="Exo_endo_phos"/>
    <property type="match status" value="1"/>
</dbReference>
<evidence type="ECO:0000313" key="3">
    <source>
        <dbReference type="EMBL" id="KAF5360531.1"/>
    </source>
</evidence>
<gene>
    <name evidence="3" type="ORF">D9756_004743</name>
</gene>
<feature type="signal peptide" evidence="1">
    <location>
        <begin position="1"/>
        <end position="19"/>
    </location>
</feature>
<dbReference type="AlphaFoldDB" id="A0A8H5LKD0"/>
<proteinExistence type="predicted"/>
<dbReference type="GO" id="GO:0003824">
    <property type="term" value="F:catalytic activity"/>
    <property type="evidence" value="ECO:0007669"/>
    <property type="project" value="InterPro"/>
</dbReference>
<dbReference type="OrthoDB" id="47488at2759"/>
<organism evidence="3 4">
    <name type="scientific">Leucocoprinus leucothites</name>
    <dbReference type="NCBI Taxonomy" id="201217"/>
    <lineage>
        <taxon>Eukaryota</taxon>
        <taxon>Fungi</taxon>
        <taxon>Dikarya</taxon>
        <taxon>Basidiomycota</taxon>
        <taxon>Agaricomycotina</taxon>
        <taxon>Agaricomycetes</taxon>
        <taxon>Agaricomycetidae</taxon>
        <taxon>Agaricales</taxon>
        <taxon>Agaricineae</taxon>
        <taxon>Agaricaceae</taxon>
        <taxon>Leucocoprinus</taxon>
    </lineage>
</organism>
<evidence type="ECO:0000313" key="4">
    <source>
        <dbReference type="Proteomes" id="UP000559027"/>
    </source>
</evidence>
<keyword evidence="4" id="KW-1185">Reference proteome</keyword>
<dbReference type="Gene3D" id="3.60.10.10">
    <property type="entry name" value="Endonuclease/exonuclease/phosphatase"/>
    <property type="match status" value="1"/>
</dbReference>
<dbReference type="InterPro" id="IPR005135">
    <property type="entry name" value="Endo/exonuclease/phosphatase"/>
</dbReference>
<evidence type="ECO:0000256" key="1">
    <source>
        <dbReference type="SAM" id="SignalP"/>
    </source>
</evidence>
<dbReference type="PANTHER" id="PTHR42834:SF1">
    <property type="entry name" value="ENDONUCLEASE_EXONUCLEASE_PHOSPHATASE FAMILY PROTEIN (AFU_ORTHOLOGUE AFUA_3G09210)"/>
    <property type="match status" value="1"/>
</dbReference>
<dbReference type="CDD" id="cd04486">
    <property type="entry name" value="YhcR_OBF_like"/>
    <property type="match status" value="1"/>
</dbReference>
<feature type="chain" id="PRO_5034412120" description="Endonuclease/exonuclease/phosphatase domain-containing protein" evidence="1">
    <location>
        <begin position="20"/>
        <end position="622"/>
    </location>
</feature>
<feature type="domain" description="Endonuclease/exonuclease/phosphatase" evidence="2">
    <location>
        <begin position="314"/>
        <end position="611"/>
    </location>
</feature>
<accession>A0A8H5LKD0</accession>
<sequence length="622" mass="67208">MGRLYSVLFAAAYLSVVSTTTISDIQGTRFLSPLAGQSVQNVTGVVTAKIYEGSSGFYLLGEKPEDIRVSNGLQVFTTSTSTLGQVTVGDLISLDGRVQEFRSSSSPNNLFATEIASPTNIVVRSSNNTFPIVILGKDRSPPTQELSALDVGPDGFLSNPNNVSRIDTVNDELRPDRYGMDFWESLEGQIVTIPKPIATNFENQFGEFWVYGDWHVTGKNSRGGISITSGPDGIPDANPETVIIGSPLDGTKNPTTAVGVALTDITGPVVYQFGFFYVLPLTAPQVISRPSSNIPPTTISSNGNDPCVVTFGDYNVENMAPTSAHIPTVASHITDLMKTPDLLFLQEIQDNSGETNDGTVGADVTLKTLIDAIESVSGVRYNFTQINPVDGQDGGVPGGNIRTAFLYRPERLQLIPGTPVGGSLDAIEVRKDTKKLALSLNPGRIDPTNPAWASTRKPLVAGWQTRNKKEFYTINVHLSSKGGSSSTQGDARPPVNLPIDARSQQVAIVADFVASVLDRDSKAKLIVAGDFNEYSQTRSVFAPLAKLLTEFDEVVDIPRVERYSYVFDQNSEQLDHAFASPGIEKHKNKAAFEHIHVNSWSPSFDDRISDHDPSVGKFFVCG</sequence>
<keyword evidence="1" id="KW-0732">Signal</keyword>
<dbReference type="PANTHER" id="PTHR42834">
    <property type="entry name" value="ENDONUCLEASE/EXONUCLEASE/PHOSPHATASE FAMILY PROTEIN (AFU_ORTHOLOGUE AFUA_3G09210)"/>
    <property type="match status" value="1"/>
</dbReference>
<dbReference type="Proteomes" id="UP000559027">
    <property type="component" value="Unassembled WGS sequence"/>
</dbReference>
<name>A0A8H5LKD0_9AGAR</name>
<dbReference type="EMBL" id="JAACJO010000003">
    <property type="protein sequence ID" value="KAF5360531.1"/>
    <property type="molecule type" value="Genomic_DNA"/>
</dbReference>